<evidence type="ECO:0008006" key="6">
    <source>
        <dbReference type="Google" id="ProtNLM"/>
    </source>
</evidence>
<feature type="region of interest" description="Disordered" evidence="2">
    <location>
        <begin position="223"/>
        <end position="253"/>
    </location>
</feature>
<dbReference type="AlphaFoldDB" id="A0A2M6IVH5"/>
<reference evidence="4 5" key="1">
    <citation type="submission" date="2017-09" db="EMBL/GenBank/DDBJ databases">
        <title>Depth-based differentiation of microbial function through sediment-hosted aquifers and enrichment of novel symbionts in the deep terrestrial subsurface.</title>
        <authorList>
            <person name="Probst A.J."/>
            <person name="Ladd B."/>
            <person name="Jarett J.K."/>
            <person name="Geller-Mcgrath D.E."/>
            <person name="Sieber C.M."/>
            <person name="Emerson J.B."/>
            <person name="Anantharaman K."/>
            <person name="Thomas B.C."/>
            <person name="Malmstrom R."/>
            <person name="Stieglmeier M."/>
            <person name="Klingl A."/>
            <person name="Woyke T."/>
            <person name="Ryan C.M."/>
            <person name="Banfield J.F."/>
        </authorList>
    </citation>
    <scope>NUCLEOTIDE SEQUENCE [LARGE SCALE GENOMIC DNA]</scope>
    <source>
        <strain evidence="4">CG11_big_fil_rev_8_21_14_0_20_36_8</strain>
    </source>
</reference>
<protein>
    <recommendedName>
        <fullName evidence="6">DUF5667 domain-containing protein</fullName>
    </recommendedName>
</protein>
<evidence type="ECO:0000256" key="1">
    <source>
        <dbReference type="SAM" id="Coils"/>
    </source>
</evidence>
<feature type="chain" id="PRO_5014960686" description="DUF5667 domain-containing protein" evidence="3">
    <location>
        <begin position="26"/>
        <end position="253"/>
    </location>
</feature>
<gene>
    <name evidence="4" type="ORF">COV58_00050</name>
</gene>
<sequence length="253" mass="28542">MNKKIPVLLTLVFVLSLLITPVVLAQESESAEKTSQKEIMEEVFGAKKEEVKADMEAKREEIQTQRLEMRKEIEAKREELRVKIQNKREEMRAALDEFKDQSKVEIIERIDSRLASQNEKLTDRLLGHLGTITEILDRIQDRADLLTDSDTTTVNKAIVDARTALSDAEEIIATQSSREYVATIEREATVKDTISNVVELFRADMKTSIDAVKSTRDAAKMAGEELRSLSRPEATSGDAMVENSTSDPIMDEK</sequence>
<keyword evidence="3" id="KW-0732">Signal</keyword>
<comment type="caution">
    <text evidence="4">The sequence shown here is derived from an EMBL/GenBank/DDBJ whole genome shotgun (WGS) entry which is preliminary data.</text>
</comment>
<dbReference type="Proteomes" id="UP000231056">
    <property type="component" value="Unassembled WGS sequence"/>
</dbReference>
<evidence type="ECO:0000313" key="5">
    <source>
        <dbReference type="Proteomes" id="UP000231056"/>
    </source>
</evidence>
<evidence type="ECO:0000256" key="2">
    <source>
        <dbReference type="SAM" id="MobiDB-lite"/>
    </source>
</evidence>
<evidence type="ECO:0000256" key="3">
    <source>
        <dbReference type="SAM" id="SignalP"/>
    </source>
</evidence>
<accession>A0A2M6IVH5</accession>
<feature type="coiled-coil region" evidence="1">
    <location>
        <begin position="48"/>
        <end position="101"/>
    </location>
</feature>
<name>A0A2M6IVH5_9BACT</name>
<proteinExistence type="predicted"/>
<dbReference type="EMBL" id="PCVM01000001">
    <property type="protein sequence ID" value="PIQ73893.1"/>
    <property type="molecule type" value="Genomic_DNA"/>
</dbReference>
<feature type="signal peptide" evidence="3">
    <location>
        <begin position="1"/>
        <end position="25"/>
    </location>
</feature>
<evidence type="ECO:0000313" key="4">
    <source>
        <dbReference type="EMBL" id="PIQ73893.1"/>
    </source>
</evidence>
<organism evidence="4 5">
    <name type="scientific">Candidatus Roizmanbacteria bacterium CG11_big_fil_rev_8_21_14_0_20_36_8</name>
    <dbReference type="NCBI Taxonomy" id="1974856"/>
    <lineage>
        <taxon>Bacteria</taxon>
        <taxon>Candidatus Roizmaniibacteriota</taxon>
    </lineage>
</organism>
<keyword evidence="1" id="KW-0175">Coiled coil</keyword>